<reference evidence="1" key="1">
    <citation type="journal article" date="2015" name="Nature">
        <title>Complex archaea that bridge the gap between prokaryotes and eukaryotes.</title>
        <authorList>
            <person name="Spang A."/>
            <person name="Saw J.H."/>
            <person name="Jorgensen S.L."/>
            <person name="Zaremba-Niedzwiedzka K."/>
            <person name="Martijn J."/>
            <person name="Lind A.E."/>
            <person name="van Eijk R."/>
            <person name="Schleper C."/>
            <person name="Guy L."/>
            <person name="Ettema T.J."/>
        </authorList>
    </citation>
    <scope>NUCLEOTIDE SEQUENCE</scope>
</reference>
<comment type="caution">
    <text evidence="1">The sequence shown here is derived from an EMBL/GenBank/DDBJ whole genome shotgun (WGS) entry which is preliminary data.</text>
</comment>
<proteinExistence type="predicted"/>
<feature type="non-terminal residue" evidence="1">
    <location>
        <position position="44"/>
    </location>
</feature>
<evidence type="ECO:0000313" key="1">
    <source>
        <dbReference type="EMBL" id="KKL24569.1"/>
    </source>
</evidence>
<gene>
    <name evidence="1" type="ORF">LCGC14_2414050</name>
</gene>
<organism evidence="1">
    <name type="scientific">marine sediment metagenome</name>
    <dbReference type="NCBI Taxonomy" id="412755"/>
    <lineage>
        <taxon>unclassified sequences</taxon>
        <taxon>metagenomes</taxon>
        <taxon>ecological metagenomes</taxon>
    </lineage>
</organism>
<protein>
    <submittedName>
        <fullName evidence="1">Uncharacterized protein</fullName>
    </submittedName>
</protein>
<name>A0A0F9BRP1_9ZZZZ</name>
<dbReference type="EMBL" id="LAZR01036543">
    <property type="protein sequence ID" value="KKL24569.1"/>
    <property type="molecule type" value="Genomic_DNA"/>
</dbReference>
<dbReference type="AlphaFoldDB" id="A0A0F9BRP1"/>
<sequence length="44" mass="4901">MQSDQELEALLAALPDKRKCNDRHSLKRQGCPECEADDMLGRAG</sequence>
<accession>A0A0F9BRP1</accession>